<evidence type="ECO:0000313" key="4">
    <source>
        <dbReference type="EMBL" id="TYK66795.1"/>
    </source>
</evidence>
<dbReference type="RefSeq" id="WP_101343854.1">
    <property type="nucleotide sequence ID" value="NZ_PJAI02000002.1"/>
</dbReference>
<evidence type="ECO:0000256" key="2">
    <source>
        <dbReference type="ARBA" id="ARBA00022932"/>
    </source>
</evidence>
<keyword evidence="2" id="KW-0548">Nucleotidyltransferase</keyword>
<keyword evidence="2" id="KW-0808">Transferase</keyword>
<dbReference type="PANTHER" id="PTHR11669">
    <property type="entry name" value="REPLICATION FACTOR C / DNA POLYMERASE III GAMMA-TAU SUBUNIT"/>
    <property type="match status" value="1"/>
</dbReference>
<dbReference type="EC" id="2.7.7.7" evidence="1"/>
<gene>
    <name evidence="4" type="ORF">CWS31_003145</name>
</gene>
<name>A0ABY3MZX9_9GAMM</name>
<dbReference type="PANTHER" id="PTHR11669:SF8">
    <property type="entry name" value="DNA POLYMERASE III SUBUNIT DELTA"/>
    <property type="match status" value="1"/>
</dbReference>
<dbReference type="SUPFAM" id="SSF52540">
    <property type="entry name" value="P-loop containing nucleoside triphosphate hydrolases"/>
    <property type="match status" value="1"/>
</dbReference>
<evidence type="ECO:0000256" key="3">
    <source>
        <dbReference type="ARBA" id="ARBA00049244"/>
    </source>
</evidence>
<dbReference type="Gene3D" id="3.40.50.300">
    <property type="entry name" value="P-loop containing nucleotide triphosphate hydrolases"/>
    <property type="match status" value="1"/>
</dbReference>
<organism evidence="4 5">
    <name type="scientific">Colwellia echini</name>
    <dbReference type="NCBI Taxonomy" id="1982103"/>
    <lineage>
        <taxon>Bacteria</taxon>
        <taxon>Pseudomonadati</taxon>
        <taxon>Pseudomonadota</taxon>
        <taxon>Gammaproteobacteria</taxon>
        <taxon>Alteromonadales</taxon>
        <taxon>Colwelliaceae</taxon>
        <taxon>Colwellia</taxon>
    </lineage>
</organism>
<keyword evidence="2" id="KW-0239">DNA-directed DNA polymerase</keyword>
<evidence type="ECO:0000313" key="5">
    <source>
        <dbReference type="Proteomes" id="UP000815846"/>
    </source>
</evidence>
<dbReference type="Pfam" id="PF13177">
    <property type="entry name" value="DNA_pol3_delta2"/>
    <property type="match status" value="1"/>
</dbReference>
<comment type="catalytic activity">
    <reaction evidence="3">
        <text>DNA(n) + a 2'-deoxyribonucleoside 5'-triphosphate = DNA(n+1) + diphosphate</text>
        <dbReference type="Rhea" id="RHEA:22508"/>
        <dbReference type="Rhea" id="RHEA-COMP:17339"/>
        <dbReference type="Rhea" id="RHEA-COMP:17340"/>
        <dbReference type="ChEBI" id="CHEBI:33019"/>
        <dbReference type="ChEBI" id="CHEBI:61560"/>
        <dbReference type="ChEBI" id="CHEBI:173112"/>
        <dbReference type="EC" id="2.7.7.7"/>
    </reaction>
</comment>
<dbReference type="InterPro" id="IPR027417">
    <property type="entry name" value="P-loop_NTPase"/>
</dbReference>
<accession>A0ABY3MZX9</accession>
<dbReference type="InterPro" id="IPR050238">
    <property type="entry name" value="DNA_Rep/Repair_Clamp_Loader"/>
</dbReference>
<dbReference type="Proteomes" id="UP000815846">
    <property type="component" value="Unassembled WGS sequence"/>
</dbReference>
<evidence type="ECO:0000256" key="1">
    <source>
        <dbReference type="ARBA" id="ARBA00012417"/>
    </source>
</evidence>
<proteinExistence type="predicted"/>
<sequence>MLQICREKQRQLSQQYQQGTLAHALIIQGVAGSGNEVLGQWLIDLLICQKPTQFIDSSFAESGGPSYISEACEQCKTCLLRKTGNYPDHLLLTSENKTLGVDDIRRGNAFLEKTAQLGKVKTILIPQAQAMTVAAANALLKTLEEPSDNSYIVLIAEDLESLLPTIVSRCAVFSIRPKVGEALLSQLKGLNTNSLATQPIEQGNTSAHAFVNISQLPELTDNEVFNVFTVFNQTLLDYLYTGVAEEKLLAQLIDNKHGIRWLEKIIVNLIRQHYLIEDNELSDEAVEQRITIDVLNQIYQTIIKSNKLLKLYSQANRQFVGEQLLMMINNIVKP</sequence>
<protein>
    <recommendedName>
        <fullName evidence="1">DNA-directed DNA polymerase</fullName>
        <ecNumber evidence="1">2.7.7.7</ecNumber>
    </recommendedName>
</protein>
<dbReference type="EMBL" id="PJAI02000002">
    <property type="protein sequence ID" value="TYK66795.1"/>
    <property type="molecule type" value="Genomic_DNA"/>
</dbReference>
<reference evidence="4 5" key="1">
    <citation type="submission" date="2019-08" db="EMBL/GenBank/DDBJ databases">
        <title>Microbe sample from Colwellia echini.</title>
        <authorList>
            <person name="Christiansen L."/>
            <person name="Pathiraja D."/>
            <person name="Schultz-Johansen M."/>
            <person name="Choi I.-G."/>
            <person name="Stougaard P."/>
        </authorList>
    </citation>
    <scope>NUCLEOTIDE SEQUENCE [LARGE SCALE GENOMIC DNA]</scope>
    <source>
        <strain evidence="4 5">A3</strain>
    </source>
</reference>
<keyword evidence="5" id="KW-1185">Reference proteome</keyword>
<comment type="caution">
    <text evidence="4">The sequence shown here is derived from an EMBL/GenBank/DDBJ whole genome shotgun (WGS) entry which is preliminary data.</text>
</comment>